<dbReference type="RefSeq" id="WP_145858235.1">
    <property type="nucleotide sequence ID" value="NZ_RPFW01000006.1"/>
</dbReference>
<reference evidence="2 3" key="1">
    <citation type="submission" date="2018-11" db="EMBL/GenBank/DDBJ databases">
        <title>Trebonia kvetii gen.nov., sp.nov., a novel acidophilic actinobacterium, and proposal of the new actinobacterial family Treboniaceae fam. nov.</title>
        <authorList>
            <person name="Rapoport D."/>
            <person name="Sagova-Mareckova M."/>
            <person name="Sedlacek I."/>
            <person name="Provaznik J."/>
            <person name="Kralova S."/>
            <person name="Pavlinic D."/>
            <person name="Benes V."/>
            <person name="Kopecky J."/>
        </authorList>
    </citation>
    <scope>NUCLEOTIDE SEQUENCE [LARGE SCALE GENOMIC DNA]</scope>
    <source>
        <strain evidence="2 3">15Tr583</strain>
    </source>
</reference>
<evidence type="ECO:0000256" key="1">
    <source>
        <dbReference type="SAM" id="MobiDB-lite"/>
    </source>
</evidence>
<sequence length="140" mass="14496">MTHTQNHPDTTSVANSCAPISANGPVWAYDNLSLRFTAVPDGPHTYSVTITAHGSFSQVASPTTGECETGAGSVDGSLNYQVSSSTPPDPANLPAQQASGDTSQGTMLNQLFDGHATITGGGHYNYTYNPVDGARYTQSG</sequence>
<accession>A0A6P2BRA8</accession>
<evidence type="ECO:0000313" key="2">
    <source>
        <dbReference type="EMBL" id="TVZ01544.1"/>
    </source>
</evidence>
<keyword evidence="3" id="KW-1185">Reference proteome</keyword>
<evidence type="ECO:0000313" key="3">
    <source>
        <dbReference type="Proteomes" id="UP000460272"/>
    </source>
</evidence>
<dbReference type="EMBL" id="RPFW01000006">
    <property type="protein sequence ID" value="TVZ01544.1"/>
    <property type="molecule type" value="Genomic_DNA"/>
</dbReference>
<dbReference type="AlphaFoldDB" id="A0A6P2BRA8"/>
<organism evidence="2 3">
    <name type="scientific">Trebonia kvetii</name>
    <dbReference type="NCBI Taxonomy" id="2480626"/>
    <lineage>
        <taxon>Bacteria</taxon>
        <taxon>Bacillati</taxon>
        <taxon>Actinomycetota</taxon>
        <taxon>Actinomycetes</taxon>
        <taxon>Streptosporangiales</taxon>
        <taxon>Treboniaceae</taxon>
        <taxon>Trebonia</taxon>
    </lineage>
</organism>
<gene>
    <name evidence="2" type="ORF">EAS64_29035</name>
</gene>
<proteinExistence type="predicted"/>
<feature type="compositionally biased region" description="Polar residues" evidence="1">
    <location>
        <begin position="76"/>
        <end position="86"/>
    </location>
</feature>
<protein>
    <submittedName>
        <fullName evidence="2">Uncharacterized protein</fullName>
    </submittedName>
</protein>
<comment type="caution">
    <text evidence="2">The sequence shown here is derived from an EMBL/GenBank/DDBJ whole genome shotgun (WGS) entry which is preliminary data.</text>
</comment>
<name>A0A6P2BRA8_9ACTN</name>
<dbReference type="Proteomes" id="UP000460272">
    <property type="component" value="Unassembled WGS sequence"/>
</dbReference>
<feature type="region of interest" description="Disordered" evidence="1">
    <location>
        <begin position="60"/>
        <end position="105"/>
    </location>
</feature>
<feature type="compositionally biased region" description="Polar residues" evidence="1">
    <location>
        <begin position="94"/>
        <end position="105"/>
    </location>
</feature>